<keyword evidence="2" id="KW-1185">Reference proteome</keyword>
<sequence length="296" mass="33590">MGTMKELGVSLERQNKTQMVKELETELMEFLKAYEECANLFTAIDLARNMYRSGEQLIPANPAVGQEISAELSLLLYETRYRLYGEWEKGDECNLMVLSAKQTAKLDTRRILKRLAKENFKRLGRMDDWYHANILFHRLSPFNPVEHNQICDGLFRLIEKTISPAYELVCQPQLHPTEGNAFFAACREGSTVTLRGDSNGVLHHRESIRTIRYGAKWKLVKSVSDGDDKVVKIWSTDSWRRLCSVFTAIGCNILALISRLTTVIGGCISLCNINVSDNTCYGILCCQTNIPPSLKL</sequence>
<gene>
    <name evidence="1" type="ORF">L1987_48479</name>
</gene>
<accession>A0ACB9FS33</accession>
<reference evidence="1 2" key="2">
    <citation type="journal article" date="2022" name="Mol. Ecol. Resour.">
        <title>The genomes of chicory, endive, great burdock and yacon provide insights into Asteraceae paleo-polyploidization history and plant inulin production.</title>
        <authorList>
            <person name="Fan W."/>
            <person name="Wang S."/>
            <person name="Wang H."/>
            <person name="Wang A."/>
            <person name="Jiang F."/>
            <person name="Liu H."/>
            <person name="Zhao H."/>
            <person name="Xu D."/>
            <person name="Zhang Y."/>
        </authorList>
    </citation>
    <scope>NUCLEOTIDE SEQUENCE [LARGE SCALE GENOMIC DNA]</scope>
    <source>
        <strain evidence="2">cv. Yunnan</strain>
        <tissue evidence="1">Leaves</tissue>
    </source>
</reference>
<comment type="caution">
    <text evidence="1">The sequence shown here is derived from an EMBL/GenBank/DDBJ whole genome shotgun (WGS) entry which is preliminary data.</text>
</comment>
<dbReference type="EMBL" id="CM042033">
    <property type="protein sequence ID" value="KAI3773940.1"/>
    <property type="molecule type" value="Genomic_DNA"/>
</dbReference>
<name>A0ACB9FS33_9ASTR</name>
<organism evidence="1 2">
    <name type="scientific">Smallanthus sonchifolius</name>
    <dbReference type="NCBI Taxonomy" id="185202"/>
    <lineage>
        <taxon>Eukaryota</taxon>
        <taxon>Viridiplantae</taxon>
        <taxon>Streptophyta</taxon>
        <taxon>Embryophyta</taxon>
        <taxon>Tracheophyta</taxon>
        <taxon>Spermatophyta</taxon>
        <taxon>Magnoliopsida</taxon>
        <taxon>eudicotyledons</taxon>
        <taxon>Gunneridae</taxon>
        <taxon>Pentapetalae</taxon>
        <taxon>asterids</taxon>
        <taxon>campanulids</taxon>
        <taxon>Asterales</taxon>
        <taxon>Asteraceae</taxon>
        <taxon>Asteroideae</taxon>
        <taxon>Heliantheae alliance</taxon>
        <taxon>Millerieae</taxon>
        <taxon>Smallanthus</taxon>
    </lineage>
</organism>
<evidence type="ECO:0000313" key="1">
    <source>
        <dbReference type="EMBL" id="KAI3773940.1"/>
    </source>
</evidence>
<proteinExistence type="predicted"/>
<dbReference type="Proteomes" id="UP001056120">
    <property type="component" value="Linkage Group LG16"/>
</dbReference>
<protein>
    <submittedName>
        <fullName evidence="1">Uncharacterized protein</fullName>
    </submittedName>
</protein>
<evidence type="ECO:0000313" key="2">
    <source>
        <dbReference type="Proteomes" id="UP001056120"/>
    </source>
</evidence>
<reference evidence="2" key="1">
    <citation type="journal article" date="2022" name="Mol. Ecol. Resour.">
        <title>The genomes of chicory, endive, great burdock and yacon provide insights into Asteraceae palaeo-polyploidization history and plant inulin production.</title>
        <authorList>
            <person name="Fan W."/>
            <person name="Wang S."/>
            <person name="Wang H."/>
            <person name="Wang A."/>
            <person name="Jiang F."/>
            <person name="Liu H."/>
            <person name="Zhao H."/>
            <person name="Xu D."/>
            <person name="Zhang Y."/>
        </authorList>
    </citation>
    <scope>NUCLEOTIDE SEQUENCE [LARGE SCALE GENOMIC DNA]</scope>
    <source>
        <strain evidence="2">cv. Yunnan</strain>
    </source>
</reference>